<dbReference type="PROSITE" id="PS51257">
    <property type="entry name" value="PROKAR_LIPOPROTEIN"/>
    <property type="match status" value="1"/>
</dbReference>
<evidence type="ECO:0000256" key="1">
    <source>
        <dbReference type="SAM" id="SignalP"/>
    </source>
</evidence>
<feature type="chain" id="PRO_5020327931" description="Carboxypeptidase regulatory-like domain-containing protein" evidence="1">
    <location>
        <begin position="30"/>
        <end position="173"/>
    </location>
</feature>
<evidence type="ECO:0000313" key="3">
    <source>
        <dbReference type="Proteomes" id="UP000294325"/>
    </source>
</evidence>
<protein>
    <recommendedName>
        <fullName evidence="4">Carboxypeptidase regulatory-like domain-containing protein</fullName>
    </recommendedName>
</protein>
<organism evidence="2 3">
    <name type="scientific">Nitrosococcus wardiae</name>
    <dbReference type="NCBI Taxonomy" id="1814290"/>
    <lineage>
        <taxon>Bacteria</taxon>
        <taxon>Pseudomonadati</taxon>
        <taxon>Pseudomonadota</taxon>
        <taxon>Gammaproteobacteria</taxon>
        <taxon>Chromatiales</taxon>
        <taxon>Chromatiaceae</taxon>
        <taxon>Nitrosococcus</taxon>
    </lineage>
</organism>
<dbReference type="RefSeq" id="WP_134358194.1">
    <property type="nucleotide sequence ID" value="NZ_CP038033.1"/>
</dbReference>
<dbReference type="OrthoDB" id="5767992at2"/>
<sequence length="173" mass="17729">MKELVYCSMARLRMTAAVFAVLVVGTACSEAEKSASKPAVPVSISGSMTGEDGPIKEAKLTATDRNGEVIATAEVNNGPRYRIELPAGAAYPVILSAIYPRSTKVAESGQGEVKAAIMKASSSTVELSPKSTSIVEIALARGGLTPENFKSASSAVLRQGSGGSGGMPYHGGH</sequence>
<dbReference type="Proteomes" id="UP000294325">
    <property type="component" value="Chromosome"/>
</dbReference>
<feature type="signal peptide" evidence="1">
    <location>
        <begin position="1"/>
        <end position="29"/>
    </location>
</feature>
<reference evidence="2 3" key="1">
    <citation type="submission" date="2019-03" db="EMBL/GenBank/DDBJ databases">
        <title>The genome sequence of Nitrosococcus wardiae strain D1FHST reveals the archetypal metabolic capacity of ammonia-oxidizing Gammaproteobacteria.</title>
        <authorList>
            <person name="Wang L."/>
            <person name="Lim C.K."/>
            <person name="Hanson T.E."/>
            <person name="Dang H."/>
            <person name="Klotz M.G."/>
        </authorList>
    </citation>
    <scope>NUCLEOTIDE SEQUENCE [LARGE SCALE GENOMIC DNA]</scope>
    <source>
        <strain evidence="2 3">D1FHS</strain>
    </source>
</reference>
<evidence type="ECO:0000313" key="2">
    <source>
        <dbReference type="EMBL" id="QBQ54957.1"/>
    </source>
</evidence>
<name>A0A4P7C017_9GAMM</name>
<keyword evidence="1" id="KW-0732">Signal</keyword>
<keyword evidence="3" id="KW-1185">Reference proteome</keyword>
<dbReference type="AlphaFoldDB" id="A0A4P7C017"/>
<dbReference type="KEGG" id="nwr:E3U44_10840"/>
<gene>
    <name evidence="2" type="ORF">E3U44_10840</name>
</gene>
<proteinExistence type="predicted"/>
<dbReference type="EMBL" id="CP038033">
    <property type="protein sequence ID" value="QBQ54957.1"/>
    <property type="molecule type" value="Genomic_DNA"/>
</dbReference>
<accession>A0A4P7C017</accession>
<evidence type="ECO:0008006" key="4">
    <source>
        <dbReference type="Google" id="ProtNLM"/>
    </source>
</evidence>